<comment type="similarity">
    <text evidence="1">Belongs to the ROK (NagC/XylR) family.</text>
</comment>
<dbReference type="RefSeq" id="WP_167927826.1">
    <property type="nucleotide sequence ID" value="NZ_JAATVY010000023.1"/>
</dbReference>
<dbReference type="SUPFAM" id="SSF53067">
    <property type="entry name" value="Actin-like ATPase domain"/>
    <property type="match status" value="1"/>
</dbReference>
<dbReference type="InterPro" id="IPR043129">
    <property type="entry name" value="ATPase_NBD"/>
</dbReference>
<protein>
    <submittedName>
        <fullName evidence="2">ROK family protein</fullName>
    </submittedName>
</protein>
<dbReference type="PANTHER" id="PTHR18964">
    <property type="entry name" value="ROK (REPRESSOR, ORF, KINASE) FAMILY"/>
    <property type="match status" value="1"/>
</dbReference>
<evidence type="ECO:0000313" key="2">
    <source>
        <dbReference type="EMBL" id="NJC72914.1"/>
    </source>
</evidence>
<dbReference type="Pfam" id="PF00480">
    <property type="entry name" value="ROK"/>
    <property type="match status" value="1"/>
</dbReference>
<comment type="caution">
    <text evidence="2">The sequence shown here is derived from an EMBL/GenBank/DDBJ whole genome shotgun (WGS) entry which is preliminary data.</text>
</comment>
<name>A0ABX0Y3F6_9ACTN</name>
<organism evidence="2 3">
    <name type="scientific">Planosporangium thailandense</name>
    <dbReference type="NCBI Taxonomy" id="765197"/>
    <lineage>
        <taxon>Bacteria</taxon>
        <taxon>Bacillati</taxon>
        <taxon>Actinomycetota</taxon>
        <taxon>Actinomycetes</taxon>
        <taxon>Micromonosporales</taxon>
        <taxon>Micromonosporaceae</taxon>
        <taxon>Planosporangium</taxon>
    </lineage>
</organism>
<keyword evidence="3" id="KW-1185">Reference proteome</keyword>
<dbReference type="PANTHER" id="PTHR18964:SF173">
    <property type="entry name" value="GLUCOKINASE"/>
    <property type="match status" value="1"/>
</dbReference>
<reference evidence="2 3" key="1">
    <citation type="submission" date="2020-03" db="EMBL/GenBank/DDBJ databases">
        <title>WGS of the type strain of Planosporangium spp.</title>
        <authorList>
            <person name="Thawai C."/>
        </authorList>
    </citation>
    <scope>NUCLEOTIDE SEQUENCE [LARGE SCALE GENOMIC DNA]</scope>
    <source>
        <strain evidence="2 3">TBRC 5610</strain>
    </source>
</reference>
<dbReference type="EMBL" id="JAATVY010000023">
    <property type="protein sequence ID" value="NJC72914.1"/>
    <property type="molecule type" value="Genomic_DNA"/>
</dbReference>
<gene>
    <name evidence="2" type="ORF">HC031_24820</name>
</gene>
<evidence type="ECO:0000256" key="1">
    <source>
        <dbReference type="ARBA" id="ARBA00006479"/>
    </source>
</evidence>
<accession>A0ABX0Y3F6</accession>
<sequence length="308" mass="31001">MLNSTATLGVDVGGTRIKWVRWIAGAGIAEQGQLPTPRTGPAGVVEAIGALAGGQQCDAVGVGVPGHLTDDGRGTRMIPNLPGEWAGLRLADQVEERIGHPVVLTNDARAFARAELDHGAARDLANVLFVTLGTGIGGALALNGKILRSRGDAVGELGHMICRPGGRRCGCGAIGCLETVAGGSALVTCARALGSAAETPDDVVRLAESTDGPERGVLLDAAQALGLVLGNVLAYTGVNTVVIGGGVASAFDAMRERVQLALAERSGLIGTAIIRMAELGPIAGALGAAFEAIEYADARLTLPAPGGT</sequence>
<dbReference type="Gene3D" id="3.30.420.40">
    <property type="match status" value="2"/>
</dbReference>
<evidence type="ECO:0000313" key="3">
    <source>
        <dbReference type="Proteomes" id="UP000722989"/>
    </source>
</evidence>
<proteinExistence type="inferred from homology"/>
<dbReference type="InterPro" id="IPR000600">
    <property type="entry name" value="ROK"/>
</dbReference>
<dbReference type="Proteomes" id="UP000722989">
    <property type="component" value="Unassembled WGS sequence"/>
</dbReference>